<protein>
    <submittedName>
        <fullName evidence="4">Resolvase</fullName>
    </submittedName>
</protein>
<dbReference type="RefSeq" id="WP_086656324.1">
    <property type="nucleotide sequence ID" value="NZ_BLJP01000009.1"/>
</dbReference>
<dbReference type="EMBL" id="BLJP01000009">
    <property type="protein sequence ID" value="GFE94206.1"/>
    <property type="molecule type" value="Genomic_DNA"/>
</dbReference>
<dbReference type="GO" id="GO:0003677">
    <property type="term" value="F:DNA binding"/>
    <property type="evidence" value="ECO:0007669"/>
    <property type="project" value="UniProtKB-KW"/>
</dbReference>
<keyword evidence="2" id="KW-0233">DNA recombination</keyword>
<dbReference type="InterPro" id="IPR050639">
    <property type="entry name" value="SSR_resolvase"/>
</dbReference>
<dbReference type="CDD" id="cd00338">
    <property type="entry name" value="Ser_Recombinase"/>
    <property type="match status" value="1"/>
</dbReference>
<feature type="domain" description="Resolvase/invertase-type recombinase catalytic" evidence="3">
    <location>
        <begin position="5"/>
        <end position="141"/>
    </location>
</feature>
<proteinExistence type="predicted"/>
<dbReference type="PANTHER" id="PTHR30461">
    <property type="entry name" value="DNA-INVERTASE FROM LAMBDOID PROPHAGE"/>
    <property type="match status" value="1"/>
</dbReference>
<dbReference type="GO" id="GO:0000150">
    <property type="term" value="F:DNA strand exchange activity"/>
    <property type="evidence" value="ECO:0007669"/>
    <property type="project" value="InterPro"/>
</dbReference>
<evidence type="ECO:0000313" key="5">
    <source>
        <dbReference type="Proteomes" id="UP000548726"/>
    </source>
</evidence>
<dbReference type="InterPro" id="IPR006119">
    <property type="entry name" value="Resolv_N"/>
</dbReference>
<dbReference type="OrthoDB" id="2290206at2"/>
<dbReference type="InterPro" id="IPR036162">
    <property type="entry name" value="Resolvase-like_N_sf"/>
</dbReference>
<evidence type="ECO:0000256" key="1">
    <source>
        <dbReference type="ARBA" id="ARBA00023125"/>
    </source>
</evidence>
<dbReference type="PANTHER" id="PTHR30461:SF2">
    <property type="entry name" value="SERINE RECOMBINASE PINE-RELATED"/>
    <property type="match status" value="1"/>
</dbReference>
<dbReference type="Pfam" id="PF00239">
    <property type="entry name" value="Resolvase"/>
    <property type="match status" value="1"/>
</dbReference>
<sequence length="223" mass="23964">MSDGRFIAYYRVSTERQGKSGLGLEAQQKSVLDYLRGANSTLVAEFTDIESGKNNSRPELTKALSLAKLTGAILIIAKLDRLSRNATFLMSLRDAGVEFVAVDLPNANRLTVGIMALVAEQEREVISGRTKAALEAAKARGVKLGGYRAEAKPDAAKGLAGIKKKADHFAVSVMPIVREIQARGVTSLNGIAKELILRGIKTNRGGIWTATTVKNLISRNSLI</sequence>
<evidence type="ECO:0000256" key="2">
    <source>
        <dbReference type="ARBA" id="ARBA00023172"/>
    </source>
</evidence>
<reference evidence="4 5" key="1">
    <citation type="journal article" date="2020" name="Cell Rep.">
        <title>Local necrotic cells trigger systemic immune activation via gut microbiome dysbiosis in Drosophila.</title>
        <authorList>
            <person name="Kosakamoto H."/>
            <person name="Yamauchi T."/>
            <person name="Akuzawa-Tokita Y."/>
            <person name="Nishimura K."/>
            <person name="Soga T."/>
            <person name="Murakami T."/>
            <person name="Mori H."/>
            <person name="Yamamoto K."/>
            <person name="Miyazaki R."/>
            <person name="Koto A."/>
            <person name="Miura M."/>
            <person name="Obata F."/>
        </authorList>
    </citation>
    <scope>NUCLEOTIDE SEQUENCE [LARGE SCALE GENOMIC DNA]</scope>
    <source>
        <strain evidence="4 5">Ai</strain>
    </source>
</reference>
<evidence type="ECO:0000313" key="4">
    <source>
        <dbReference type="EMBL" id="GFE94206.1"/>
    </source>
</evidence>
<organism evidence="4 5">
    <name type="scientific">Acetobacter persici</name>
    <dbReference type="NCBI Taxonomy" id="1076596"/>
    <lineage>
        <taxon>Bacteria</taxon>
        <taxon>Pseudomonadati</taxon>
        <taxon>Pseudomonadota</taxon>
        <taxon>Alphaproteobacteria</taxon>
        <taxon>Acetobacterales</taxon>
        <taxon>Acetobacteraceae</taxon>
        <taxon>Acetobacter</taxon>
    </lineage>
</organism>
<evidence type="ECO:0000259" key="3">
    <source>
        <dbReference type="PROSITE" id="PS51736"/>
    </source>
</evidence>
<comment type="caution">
    <text evidence="4">The sequence shown here is derived from an EMBL/GenBank/DDBJ whole genome shotgun (WGS) entry which is preliminary data.</text>
</comment>
<gene>
    <name evidence="4" type="ORF">DmAi_22650</name>
</gene>
<dbReference type="Proteomes" id="UP000548726">
    <property type="component" value="Unassembled WGS sequence"/>
</dbReference>
<dbReference type="Gene3D" id="3.40.50.1390">
    <property type="entry name" value="Resolvase, N-terminal catalytic domain"/>
    <property type="match status" value="1"/>
</dbReference>
<dbReference type="AlphaFoldDB" id="A0A6V8IC41"/>
<accession>A0A6V8IC41</accession>
<keyword evidence="1" id="KW-0238">DNA-binding</keyword>
<name>A0A6V8IC41_9PROT</name>
<dbReference type="PROSITE" id="PS51736">
    <property type="entry name" value="RECOMBINASES_3"/>
    <property type="match status" value="1"/>
</dbReference>
<dbReference type="SUPFAM" id="SSF53041">
    <property type="entry name" value="Resolvase-like"/>
    <property type="match status" value="1"/>
</dbReference>
<keyword evidence="5" id="KW-1185">Reference proteome</keyword>
<dbReference type="SMART" id="SM00857">
    <property type="entry name" value="Resolvase"/>
    <property type="match status" value="1"/>
</dbReference>